<dbReference type="EMBL" id="BGZK01000456">
    <property type="protein sequence ID" value="GBP44662.1"/>
    <property type="molecule type" value="Genomic_DNA"/>
</dbReference>
<organism evidence="1 2">
    <name type="scientific">Eumeta variegata</name>
    <name type="common">Bagworm moth</name>
    <name type="synonym">Eumeta japonica</name>
    <dbReference type="NCBI Taxonomy" id="151549"/>
    <lineage>
        <taxon>Eukaryota</taxon>
        <taxon>Metazoa</taxon>
        <taxon>Ecdysozoa</taxon>
        <taxon>Arthropoda</taxon>
        <taxon>Hexapoda</taxon>
        <taxon>Insecta</taxon>
        <taxon>Pterygota</taxon>
        <taxon>Neoptera</taxon>
        <taxon>Endopterygota</taxon>
        <taxon>Lepidoptera</taxon>
        <taxon>Glossata</taxon>
        <taxon>Ditrysia</taxon>
        <taxon>Tineoidea</taxon>
        <taxon>Psychidae</taxon>
        <taxon>Oiketicinae</taxon>
        <taxon>Eumeta</taxon>
    </lineage>
</organism>
<dbReference type="AlphaFoldDB" id="A0A4C1W283"/>
<protein>
    <submittedName>
        <fullName evidence="1">Uncharacterized protein</fullName>
    </submittedName>
</protein>
<name>A0A4C1W283_EUMVA</name>
<sequence>MHYNRNSVLSRFGARSLRLTSRDLRTTTLRTRTMVEYHGLAGPRRWDEIRLCKRTQRTRAASKSISLQIFAASDPAAQFSKLQNY</sequence>
<proteinExistence type="predicted"/>
<gene>
    <name evidence="1" type="ORF">EVAR_44190_1</name>
</gene>
<evidence type="ECO:0000313" key="1">
    <source>
        <dbReference type="EMBL" id="GBP44662.1"/>
    </source>
</evidence>
<evidence type="ECO:0000313" key="2">
    <source>
        <dbReference type="Proteomes" id="UP000299102"/>
    </source>
</evidence>
<keyword evidence="2" id="KW-1185">Reference proteome</keyword>
<accession>A0A4C1W283</accession>
<dbReference type="Proteomes" id="UP000299102">
    <property type="component" value="Unassembled WGS sequence"/>
</dbReference>
<comment type="caution">
    <text evidence="1">The sequence shown here is derived from an EMBL/GenBank/DDBJ whole genome shotgun (WGS) entry which is preliminary data.</text>
</comment>
<reference evidence="1 2" key="1">
    <citation type="journal article" date="2019" name="Commun. Biol.">
        <title>The bagworm genome reveals a unique fibroin gene that provides high tensile strength.</title>
        <authorList>
            <person name="Kono N."/>
            <person name="Nakamura H."/>
            <person name="Ohtoshi R."/>
            <person name="Tomita M."/>
            <person name="Numata K."/>
            <person name="Arakawa K."/>
        </authorList>
    </citation>
    <scope>NUCLEOTIDE SEQUENCE [LARGE SCALE GENOMIC DNA]</scope>
</reference>